<reference evidence="1" key="1">
    <citation type="submission" date="2009-10" db="EMBL/GenBank/DDBJ databases">
        <title>Diversity of trophic interactions inside an arsenic-rich microbial ecosystem.</title>
        <authorList>
            <person name="Bertin P.N."/>
            <person name="Heinrich-Salmeron A."/>
            <person name="Pelletier E."/>
            <person name="Goulhen-Chollet F."/>
            <person name="Arsene-Ploetze F."/>
            <person name="Gallien S."/>
            <person name="Calteau A."/>
            <person name="Vallenet D."/>
            <person name="Casiot C."/>
            <person name="Chane-Woon-Ming B."/>
            <person name="Giloteaux L."/>
            <person name="Barakat M."/>
            <person name="Bonnefoy V."/>
            <person name="Bruneel O."/>
            <person name="Chandler M."/>
            <person name="Cleiss J."/>
            <person name="Duran R."/>
            <person name="Elbaz-Poulichet F."/>
            <person name="Fonknechten N."/>
            <person name="Lauga B."/>
            <person name="Mornico D."/>
            <person name="Ortet P."/>
            <person name="Schaeffer C."/>
            <person name="Siguier P."/>
            <person name="Alexander Thil Smith A."/>
            <person name="Van Dorsselaer A."/>
            <person name="Weissenbach J."/>
            <person name="Medigue C."/>
            <person name="Le Paslier D."/>
        </authorList>
    </citation>
    <scope>NUCLEOTIDE SEQUENCE</scope>
</reference>
<dbReference type="AlphaFoldDB" id="E6Q1E9"/>
<comment type="caution">
    <text evidence="1">The sequence shown here is derived from an EMBL/GenBank/DDBJ whole genome shotgun (WGS) entry which is preliminary data.</text>
</comment>
<dbReference type="EMBL" id="CABO01000012">
    <property type="protein sequence ID" value="CBI01009.1"/>
    <property type="molecule type" value="Genomic_DNA"/>
</dbReference>
<protein>
    <submittedName>
        <fullName evidence="1">Uncharacterized protein</fullName>
    </submittedName>
</protein>
<evidence type="ECO:0000313" key="1">
    <source>
        <dbReference type="EMBL" id="CBI01009.1"/>
    </source>
</evidence>
<proteinExistence type="predicted"/>
<name>E6Q1E9_9ZZZZ</name>
<accession>E6Q1E9</accession>
<organism evidence="1">
    <name type="scientific">mine drainage metagenome</name>
    <dbReference type="NCBI Taxonomy" id="410659"/>
    <lineage>
        <taxon>unclassified sequences</taxon>
        <taxon>metagenomes</taxon>
        <taxon>ecological metagenomes</taxon>
    </lineage>
</organism>
<sequence length="202" mass="20596">MTILRALFFAAVAAAIAQSFAALALTLARTESLHAARAAARDALGAAPVTVQQIVASRIALGSDPLAAIAPIVRCTALGKLPCALRATTSMTLRPSGAGAILQNNAVVEEARIDVSLRSVVTDSAGSAVVVAHRLALLRTFAEPPYASYEGDAESAGIAPSSSGAGTLVDVIYRNIKSGASIPGNVWSTPTAAPRSLKPWPQ</sequence>
<gene>
    <name evidence="1" type="ORF">CARN4_0360</name>
</gene>